<evidence type="ECO:0000256" key="2">
    <source>
        <dbReference type="SAM" id="Phobius"/>
    </source>
</evidence>
<sequence length="310" mass="33650">MPVPVPRDAISVIVRPDNKVSVTSSTDLKRRQFARPRSPLSDSLDSLSSPSPEPQSPPQAPHQAPVPLEQNVKKIDWEIPRKTLHSSIGFLVLPLYFNLPPSEPVTPIVNVLGGMLVVVGAADIIRFNVPPFARLYERFLGFLMRDSEKEKINGVIWYLIGVIWVLTLYPRDVAVVSILILSWADTAASTFGRLYGRYTPALPKLRYLPFAPRKSLAGSLAGFAAGASIAMGFWGWAASYGSSQGRAMWMWDTARYAGSWTGSIGLSVASGVISAVAEALDVGSLDDNLTLPIISGGMLWAVGSFMKLLP</sequence>
<evidence type="ECO:0008006" key="5">
    <source>
        <dbReference type="Google" id="ProtNLM"/>
    </source>
</evidence>
<dbReference type="AlphaFoldDB" id="A0A067MKP0"/>
<name>A0A067MKP0_BOTB1</name>
<gene>
    <name evidence="3" type="ORF">BOTBODRAFT_112883</name>
</gene>
<dbReference type="HOGENOM" id="CLU_031477_1_0_1"/>
<dbReference type="Proteomes" id="UP000027195">
    <property type="component" value="Unassembled WGS sequence"/>
</dbReference>
<feature type="transmembrane region" description="Helical" evidence="2">
    <location>
        <begin position="257"/>
        <end position="277"/>
    </location>
</feature>
<keyword evidence="2" id="KW-0812">Transmembrane</keyword>
<feature type="compositionally biased region" description="Pro residues" evidence="1">
    <location>
        <begin position="51"/>
        <end position="60"/>
    </location>
</feature>
<dbReference type="OrthoDB" id="5673at2759"/>
<keyword evidence="2" id="KW-0472">Membrane</keyword>
<organism evidence="3 4">
    <name type="scientific">Botryobasidium botryosum (strain FD-172 SS1)</name>
    <dbReference type="NCBI Taxonomy" id="930990"/>
    <lineage>
        <taxon>Eukaryota</taxon>
        <taxon>Fungi</taxon>
        <taxon>Dikarya</taxon>
        <taxon>Basidiomycota</taxon>
        <taxon>Agaricomycotina</taxon>
        <taxon>Agaricomycetes</taxon>
        <taxon>Cantharellales</taxon>
        <taxon>Botryobasidiaceae</taxon>
        <taxon>Botryobasidium</taxon>
    </lineage>
</organism>
<keyword evidence="2" id="KW-1133">Transmembrane helix</keyword>
<proteinExistence type="predicted"/>
<feature type="transmembrane region" description="Helical" evidence="2">
    <location>
        <begin position="216"/>
        <end position="237"/>
    </location>
</feature>
<feature type="region of interest" description="Disordered" evidence="1">
    <location>
        <begin position="21"/>
        <end position="65"/>
    </location>
</feature>
<dbReference type="PANTHER" id="PTHR31303:SF1">
    <property type="entry name" value="CTP-DEPENDENT DIACYLGLYCEROL KINASE 1"/>
    <property type="match status" value="1"/>
</dbReference>
<protein>
    <recommendedName>
        <fullName evidence="5">Phosphatidate cytidylyltransferase</fullName>
    </recommendedName>
</protein>
<dbReference type="EMBL" id="KL198050">
    <property type="protein sequence ID" value="KDQ12432.1"/>
    <property type="molecule type" value="Genomic_DNA"/>
</dbReference>
<dbReference type="InterPro" id="IPR037997">
    <property type="entry name" value="Dgk1-like"/>
</dbReference>
<dbReference type="GO" id="GO:0004143">
    <property type="term" value="F:ATP-dependent diacylglycerol kinase activity"/>
    <property type="evidence" value="ECO:0007669"/>
    <property type="project" value="InterPro"/>
</dbReference>
<keyword evidence="4" id="KW-1185">Reference proteome</keyword>
<dbReference type="InParanoid" id="A0A067MKP0"/>
<dbReference type="GO" id="GO:0005789">
    <property type="term" value="C:endoplasmic reticulum membrane"/>
    <property type="evidence" value="ECO:0007669"/>
    <property type="project" value="TreeGrafter"/>
</dbReference>
<feature type="compositionally biased region" description="Low complexity" evidence="1">
    <location>
        <begin position="38"/>
        <end position="50"/>
    </location>
</feature>
<feature type="transmembrane region" description="Helical" evidence="2">
    <location>
        <begin position="175"/>
        <end position="195"/>
    </location>
</feature>
<reference evidence="4" key="1">
    <citation type="journal article" date="2014" name="Proc. Natl. Acad. Sci. U.S.A.">
        <title>Extensive sampling of basidiomycete genomes demonstrates inadequacy of the white-rot/brown-rot paradigm for wood decay fungi.</title>
        <authorList>
            <person name="Riley R."/>
            <person name="Salamov A.A."/>
            <person name="Brown D.W."/>
            <person name="Nagy L.G."/>
            <person name="Floudas D."/>
            <person name="Held B.W."/>
            <person name="Levasseur A."/>
            <person name="Lombard V."/>
            <person name="Morin E."/>
            <person name="Otillar R."/>
            <person name="Lindquist E.A."/>
            <person name="Sun H."/>
            <person name="LaButti K.M."/>
            <person name="Schmutz J."/>
            <person name="Jabbour D."/>
            <person name="Luo H."/>
            <person name="Baker S.E."/>
            <person name="Pisabarro A.G."/>
            <person name="Walton J.D."/>
            <person name="Blanchette R.A."/>
            <person name="Henrissat B."/>
            <person name="Martin F."/>
            <person name="Cullen D."/>
            <person name="Hibbett D.S."/>
            <person name="Grigoriev I.V."/>
        </authorList>
    </citation>
    <scope>NUCLEOTIDE SEQUENCE [LARGE SCALE GENOMIC DNA]</scope>
    <source>
        <strain evidence="4">FD-172 SS1</strain>
    </source>
</reference>
<evidence type="ECO:0000256" key="1">
    <source>
        <dbReference type="SAM" id="MobiDB-lite"/>
    </source>
</evidence>
<dbReference type="PANTHER" id="PTHR31303">
    <property type="entry name" value="CTP-DEPENDENT DIACYLGLYCEROL KINASE 1"/>
    <property type="match status" value="1"/>
</dbReference>
<feature type="transmembrane region" description="Helical" evidence="2">
    <location>
        <begin position="152"/>
        <end position="169"/>
    </location>
</feature>
<evidence type="ECO:0000313" key="4">
    <source>
        <dbReference type="Proteomes" id="UP000027195"/>
    </source>
</evidence>
<dbReference type="FunCoup" id="A0A067MKP0">
    <property type="interactions" value="55"/>
</dbReference>
<dbReference type="STRING" id="930990.A0A067MKP0"/>
<evidence type="ECO:0000313" key="3">
    <source>
        <dbReference type="EMBL" id="KDQ12432.1"/>
    </source>
</evidence>
<accession>A0A067MKP0</accession>
<dbReference type="GO" id="GO:0006654">
    <property type="term" value="P:phosphatidic acid biosynthetic process"/>
    <property type="evidence" value="ECO:0007669"/>
    <property type="project" value="TreeGrafter"/>
</dbReference>